<dbReference type="Gene3D" id="1.10.390.10">
    <property type="entry name" value="Neutral Protease Domain 2"/>
    <property type="match status" value="1"/>
</dbReference>
<dbReference type="InterPro" id="IPR050344">
    <property type="entry name" value="Peptidase_M1_aminopeptidases"/>
</dbReference>
<dbReference type="GO" id="GO:0070006">
    <property type="term" value="F:metalloaminopeptidase activity"/>
    <property type="evidence" value="ECO:0007669"/>
    <property type="project" value="TreeGrafter"/>
</dbReference>
<accession>A0AAN5DH78</accession>
<dbReference type="GO" id="GO:0008270">
    <property type="term" value="F:zinc ion binding"/>
    <property type="evidence" value="ECO:0007669"/>
    <property type="project" value="InterPro"/>
</dbReference>
<evidence type="ECO:0000313" key="3">
    <source>
        <dbReference type="Proteomes" id="UP001328107"/>
    </source>
</evidence>
<dbReference type="GO" id="GO:0005737">
    <property type="term" value="C:cytoplasm"/>
    <property type="evidence" value="ECO:0007669"/>
    <property type="project" value="TreeGrafter"/>
</dbReference>
<comment type="caution">
    <text evidence="2">The sequence shown here is derived from an EMBL/GenBank/DDBJ whole genome shotgun (WGS) entry which is preliminary data.</text>
</comment>
<gene>
    <name evidence="2" type="ORF">PMAYCL1PPCAC_32182</name>
</gene>
<dbReference type="Pfam" id="PF01433">
    <property type="entry name" value="Peptidase_M1"/>
    <property type="match status" value="1"/>
</dbReference>
<organism evidence="2 3">
    <name type="scientific">Pristionchus mayeri</name>
    <dbReference type="NCBI Taxonomy" id="1317129"/>
    <lineage>
        <taxon>Eukaryota</taxon>
        <taxon>Metazoa</taxon>
        <taxon>Ecdysozoa</taxon>
        <taxon>Nematoda</taxon>
        <taxon>Chromadorea</taxon>
        <taxon>Rhabditida</taxon>
        <taxon>Rhabditina</taxon>
        <taxon>Diplogasteromorpha</taxon>
        <taxon>Diplogasteroidea</taxon>
        <taxon>Neodiplogasteridae</taxon>
        <taxon>Pristionchus</taxon>
    </lineage>
</organism>
<dbReference type="GO" id="GO:0005615">
    <property type="term" value="C:extracellular space"/>
    <property type="evidence" value="ECO:0007669"/>
    <property type="project" value="TreeGrafter"/>
</dbReference>
<dbReference type="GO" id="GO:0043171">
    <property type="term" value="P:peptide catabolic process"/>
    <property type="evidence" value="ECO:0007669"/>
    <property type="project" value="TreeGrafter"/>
</dbReference>
<dbReference type="PANTHER" id="PTHR11533:SF299">
    <property type="entry name" value="AMINOPEPTIDASE"/>
    <property type="match status" value="1"/>
</dbReference>
<keyword evidence="3" id="KW-1185">Reference proteome</keyword>
<dbReference type="AlphaFoldDB" id="A0AAN5DH78"/>
<evidence type="ECO:0000313" key="2">
    <source>
        <dbReference type="EMBL" id="GMR61987.1"/>
    </source>
</evidence>
<feature type="non-terminal residue" evidence="2">
    <location>
        <position position="145"/>
    </location>
</feature>
<dbReference type="InterPro" id="IPR014782">
    <property type="entry name" value="Peptidase_M1_dom"/>
</dbReference>
<dbReference type="GO" id="GO:0016020">
    <property type="term" value="C:membrane"/>
    <property type="evidence" value="ECO:0007669"/>
    <property type="project" value="TreeGrafter"/>
</dbReference>
<dbReference type="PANTHER" id="PTHR11533">
    <property type="entry name" value="PROTEASE M1 ZINC METALLOPROTEASE"/>
    <property type="match status" value="1"/>
</dbReference>
<proteinExistence type="predicted"/>
<dbReference type="InterPro" id="IPR027268">
    <property type="entry name" value="Peptidase_M4/M1_CTD_sf"/>
</dbReference>
<dbReference type="GO" id="GO:0042277">
    <property type="term" value="F:peptide binding"/>
    <property type="evidence" value="ECO:0007669"/>
    <property type="project" value="TreeGrafter"/>
</dbReference>
<dbReference type="EMBL" id="BTRK01000006">
    <property type="protein sequence ID" value="GMR61987.1"/>
    <property type="molecule type" value="Genomic_DNA"/>
</dbReference>
<feature type="non-terminal residue" evidence="2">
    <location>
        <position position="1"/>
    </location>
</feature>
<sequence length="145" mass="17388">FTTHHLIHYDKAAQFLRMIRKFVGESHFDRAINKYLRDNAYGNGDAEKVIHYLLDEYDGDRYQLDDILREWLYQPGVAILFAERKEIDEKTHQIMIRQKRMHSTYFDPTLRDDKTRFSIPLFCTIDGDSKTRFRKRSGKSNLSYC</sequence>
<protein>
    <recommendedName>
        <fullName evidence="1">Peptidase M1 membrane alanine aminopeptidase domain-containing protein</fullName>
    </recommendedName>
</protein>
<reference evidence="3" key="1">
    <citation type="submission" date="2022-10" db="EMBL/GenBank/DDBJ databases">
        <title>Genome assembly of Pristionchus species.</title>
        <authorList>
            <person name="Yoshida K."/>
            <person name="Sommer R.J."/>
        </authorList>
    </citation>
    <scope>NUCLEOTIDE SEQUENCE [LARGE SCALE GENOMIC DNA]</scope>
    <source>
        <strain evidence="3">RS5460</strain>
    </source>
</reference>
<dbReference type="GO" id="GO:0006508">
    <property type="term" value="P:proteolysis"/>
    <property type="evidence" value="ECO:0007669"/>
    <property type="project" value="TreeGrafter"/>
</dbReference>
<feature type="domain" description="Peptidase M1 membrane alanine aminopeptidase" evidence="1">
    <location>
        <begin position="6"/>
        <end position="71"/>
    </location>
</feature>
<dbReference type="SUPFAM" id="SSF55486">
    <property type="entry name" value="Metalloproteases ('zincins'), catalytic domain"/>
    <property type="match status" value="1"/>
</dbReference>
<evidence type="ECO:0000259" key="1">
    <source>
        <dbReference type="Pfam" id="PF01433"/>
    </source>
</evidence>
<name>A0AAN5DH78_9BILA</name>
<dbReference type="Proteomes" id="UP001328107">
    <property type="component" value="Unassembled WGS sequence"/>
</dbReference>